<dbReference type="EMBL" id="BMKG01000004">
    <property type="protein sequence ID" value="GGB92498.1"/>
    <property type="molecule type" value="Genomic_DNA"/>
</dbReference>
<reference evidence="3" key="1">
    <citation type="journal article" date="2019" name="Int. J. Syst. Evol. Microbiol.">
        <title>The Global Catalogue of Microorganisms (GCM) 10K type strain sequencing project: providing services to taxonomists for standard genome sequencing and annotation.</title>
        <authorList>
            <consortium name="The Broad Institute Genomics Platform"/>
            <consortium name="The Broad Institute Genome Sequencing Center for Infectious Disease"/>
            <person name="Wu L."/>
            <person name="Ma J."/>
        </authorList>
    </citation>
    <scope>NUCLEOTIDE SEQUENCE [LARGE SCALE GENOMIC DNA]</scope>
    <source>
        <strain evidence="3">CGMCC 1.15931</strain>
    </source>
</reference>
<accession>A0ABQ1K9M6</accession>
<keyword evidence="1" id="KW-0732">Signal</keyword>
<organism evidence="2 3">
    <name type="scientific">Pseudoduganella buxea</name>
    <dbReference type="NCBI Taxonomy" id="1949069"/>
    <lineage>
        <taxon>Bacteria</taxon>
        <taxon>Pseudomonadati</taxon>
        <taxon>Pseudomonadota</taxon>
        <taxon>Betaproteobacteria</taxon>
        <taxon>Burkholderiales</taxon>
        <taxon>Oxalobacteraceae</taxon>
        <taxon>Telluria group</taxon>
        <taxon>Pseudoduganella</taxon>
    </lineage>
</organism>
<evidence type="ECO:0000313" key="2">
    <source>
        <dbReference type="EMBL" id="GGB92498.1"/>
    </source>
</evidence>
<sequence>MYSEFSYPEFAMLKILPSLLLAAATAAALPVSAAQLTPVETRWLNAAAPVLAYAKSVDLPIDIIVQPQAGPNDVPLAMGMADGRCKLVLSMRGNPQAETILDGVPDVQRDVLIEAMAAHEVGHCWRIVQGSWHALPAGFTEMGTEQADDPALLELSKQQRETRREEGYSDLVALAWIQRSHPAEYGRVHAWLQKVRDAQPHTHTSHDTRTWLRLAGQGAVFAGAGTPFEQVAPVWSAGLLHGE</sequence>
<feature type="chain" id="PRO_5046337812" evidence="1">
    <location>
        <begin position="34"/>
        <end position="243"/>
    </location>
</feature>
<evidence type="ECO:0000256" key="1">
    <source>
        <dbReference type="SAM" id="SignalP"/>
    </source>
</evidence>
<protein>
    <submittedName>
        <fullName evidence="2">Uncharacterized protein</fullName>
    </submittedName>
</protein>
<dbReference type="Proteomes" id="UP000622638">
    <property type="component" value="Unassembled WGS sequence"/>
</dbReference>
<gene>
    <name evidence="2" type="ORF">GCM10011572_13100</name>
</gene>
<name>A0ABQ1K9M6_9BURK</name>
<feature type="signal peptide" evidence="1">
    <location>
        <begin position="1"/>
        <end position="33"/>
    </location>
</feature>
<keyword evidence="3" id="KW-1185">Reference proteome</keyword>
<evidence type="ECO:0000313" key="3">
    <source>
        <dbReference type="Proteomes" id="UP000622638"/>
    </source>
</evidence>
<proteinExistence type="predicted"/>
<comment type="caution">
    <text evidence="2">The sequence shown here is derived from an EMBL/GenBank/DDBJ whole genome shotgun (WGS) entry which is preliminary data.</text>
</comment>